<organism evidence="2 3">
    <name type="scientific">Clostridium polyendosporum</name>
    <dbReference type="NCBI Taxonomy" id="69208"/>
    <lineage>
        <taxon>Bacteria</taxon>
        <taxon>Bacillati</taxon>
        <taxon>Bacillota</taxon>
        <taxon>Clostridia</taxon>
        <taxon>Eubacteriales</taxon>
        <taxon>Clostridiaceae</taxon>
        <taxon>Clostridium</taxon>
    </lineage>
</organism>
<reference evidence="2" key="1">
    <citation type="submission" date="2021-03" db="EMBL/GenBank/DDBJ databases">
        <title>Taxonomic study of Clostridium polyendosporum from meadow-gley soil under rice.</title>
        <authorList>
            <person name="Kobayashi H."/>
            <person name="Tanizawa Y."/>
            <person name="Yagura M."/>
        </authorList>
    </citation>
    <scope>NUCLEOTIDE SEQUENCE</scope>
    <source>
        <strain evidence="2">JCM 30710</strain>
    </source>
</reference>
<feature type="transmembrane region" description="Helical" evidence="1">
    <location>
        <begin position="144"/>
        <end position="168"/>
    </location>
</feature>
<gene>
    <name evidence="2" type="ORF">CPJCM30710_19990</name>
</gene>
<accession>A0A919S2E0</accession>
<dbReference type="AlphaFoldDB" id="A0A919S2E0"/>
<feature type="transmembrane region" description="Helical" evidence="1">
    <location>
        <begin position="278"/>
        <end position="301"/>
    </location>
</feature>
<protein>
    <submittedName>
        <fullName evidence="2">Uncharacterized protein</fullName>
    </submittedName>
</protein>
<feature type="transmembrane region" description="Helical" evidence="1">
    <location>
        <begin position="58"/>
        <end position="80"/>
    </location>
</feature>
<proteinExistence type="predicted"/>
<dbReference type="Proteomes" id="UP000679179">
    <property type="component" value="Unassembled WGS sequence"/>
</dbReference>
<feature type="transmembrane region" description="Helical" evidence="1">
    <location>
        <begin position="202"/>
        <end position="219"/>
    </location>
</feature>
<feature type="transmembrane region" description="Helical" evidence="1">
    <location>
        <begin position="313"/>
        <end position="333"/>
    </location>
</feature>
<evidence type="ECO:0000313" key="3">
    <source>
        <dbReference type="Proteomes" id="UP000679179"/>
    </source>
</evidence>
<dbReference type="RefSeq" id="WP_212904032.1">
    <property type="nucleotide sequence ID" value="NZ_BOPZ01000016.1"/>
</dbReference>
<evidence type="ECO:0000256" key="1">
    <source>
        <dbReference type="SAM" id="Phobius"/>
    </source>
</evidence>
<keyword evidence="1" id="KW-1133">Transmembrane helix</keyword>
<feature type="transmembrane region" description="Helical" evidence="1">
    <location>
        <begin position="100"/>
        <end position="124"/>
    </location>
</feature>
<name>A0A919S2E0_9CLOT</name>
<evidence type="ECO:0000313" key="2">
    <source>
        <dbReference type="EMBL" id="GIM29333.1"/>
    </source>
</evidence>
<comment type="caution">
    <text evidence="2">The sequence shown here is derived from an EMBL/GenBank/DDBJ whole genome shotgun (WGS) entry which is preliminary data.</text>
</comment>
<keyword evidence="1" id="KW-0472">Membrane</keyword>
<feature type="transmembrane region" description="Helical" evidence="1">
    <location>
        <begin position="231"/>
        <end position="258"/>
    </location>
</feature>
<feature type="transmembrane region" description="Helical" evidence="1">
    <location>
        <begin position="175"/>
        <end position="196"/>
    </location>
</feature>
<keyword evidence="3" id="KW-1185">Reference proteome</keyword>
<keyword evidence="1" id="KW-0812">Transmembrane</keyword>
<feature type="transmembrane region" description="Helical" evidence="1">
    <location>
        <begin position="12"/>
        <end position="38"/>
    </location>
</feature>
<dbReference type="EMBL" id="BOPZ01000016">
    <property type="protein sequence ID" value="GIM29333.1"/>
    <property type="molecule type" value="Genomic_DNA"/>
</dbReference>
<sequence>MGFKQYLKSYRVQIILATFIVFITAFFLTNTHKMILYVANPPNIKNILGGKEIINKFLSINTLKVLLMYLIYGIVVSMFFKDKTSTFFTENEDKKLALYFTKYLAVITSTTIGLFLVFLVKLIVYKKGFYFFNTLGNVGQDSVFMFFFIQLSFALFGCSVVFSANMFFKENLLAVLFPLFFLEVIVLLLGATTIFISEKLVFLKYILSFINAGLVDKLIINTTHDYRIESLPITIQVMIGIVIILFSVLLLLLGYLVYLKVRKDKINENYYFNLVSSIVYISTRVTISYLIAFTISSVLTIFFKGISIEDGKLMFNAILLISTAFFVAFKYYIPKLILDQEVA</sequence>